<feature type="compositionally biased region" description="Pro residues" evidence="1">
    <location>
        <begin position="231"/>
        <end position="245"/>
    </location>
</feature>
<dbReference type="GO" id="GO:0006368">
    <property type="term" value="P:transcription elongation by RNA polymerase II"/>
    <property type="evidence" value="ECO:0007669"/>
    <property type="project" value="InterPro"/>
</dbReference>
<proteinExistence type="predicted"/>
<dbReference type="EMBL" id="JAUEPN010000001">
    <property type="protein sequence ID" value="KAK3300326.1"/>
    <property type="molecule type" value="Genomic_DNA"/>
</dbReference>
<dbReference type="Proteomes" id="UP001278766">
    <property type="component" value="Unassembled WGS sequence"/>
</dbReference>
<feature type="region of interest" description="Disordered" evidence="1">
    <location>
        <begin position="293"/>
        <end position="424"/>
    </location>
</feature>
<accession>A0AAE0HPR5</accession>
<feature type="region of interest" description="Disordered" evidence="1">
    <location>
        <begin position="138"/>
        <end position="179"/>
    </location>
</feature>
<dbReference type="AlphaFoldDB" id="A0AAE0HPR5"/>
<sequence length="424" mass="46227">MPAMAQQRALVGTALGPSHIVKVPLGPRSLAEMSLKVAIDNVKLIESLGQIAPQYVDPILAAVKSAEQLHTLELNSDDIYDETEKHWKRIITKDFPLLAAKHGYAPQNPKSWHKVYGKYKQLDTEQLAAATEKMKQGFAAHSQEKQSRASTIISAERGGKLRKPKVRSGWGPSRGDQTFISATRAQLRREAKCFKLPTPSGKLPVRPGQIKKPPPGMVDEHRRMEYRNSIPEPPPVIRAPRPRPTPAATGSPDDREKREARLSQIKNAGQPKAAAANNVLSFSDDEGPDNYLSGDAKLFGDADNDDLFGELEHKKPAASASSSRQGPRSMPQPATNQSLKRQRSLKATDTEQPTKRHHGVEKTTPSALLSSNKAPRQPTKPLRKGLLATPGANQRFQKPSGKNVPQSAPKTVAPGAVAPRADPD</sequence>
<comment type="caution">
    <text evidence="2">The sequence shown here is derived from an EMBL/GenBank/DDBJ whole genome shotgun (WGS) entry which is preliminary data.</text>
</comment>
<feature type="region of interest" description="Disordered" evidence="1">
    <location>
        <begin position="194"/>
        <end position="260"/>
    </location>
</feature>
<feature type="compositionally biased region" description="Polar residues" evidence="1">
    <location>
        <begin position="319"/>
        <end position="345"/>
    </location>
</feature>
<dbReference type="RefSeq" id="XP_062663840.1">
    <property type="nucleotide sequence ID" value="XM_062798055.1"/>
</dbReference>
<name>A0AAE0HPR5_9PEZI</name>
<gene>
    <name evidence="2" type="ORF">B0H64DRAFT_12664</name>
</gene>
<dbReference type="Gene3D" id="6.10.250.3180">
    <property type="match status" value="1"/>
</dbReference>
<dbReference type="InterPro" id="IPR010684">
    <property type="entry name" value="RNA_pol_II_trans_fac_SIII_A"/>
</dbReference>
<keyword evidence="3" id="KW-1185">Reference proteome</keyword>
<evidence type="ECO:0000313" key="3">
    <source>
        <dbReference type="Proteomes" id="UP001278766"/>
    </source>
</evidence>
<reference evidence="2" key="1">
    <citation type="journal article" date="2023" name="Mol. Phylogenet. Evol.">
        <title>Genome-scale phylogeny and comparative genomics of the fungal order Sordariales.</title>
        <authorList>
            <person name="Hensen N."/>
            <person name="Bonometti L."/>
            <person name="Westerberg I."/>
            <person name="Brannstrom I.O."/>
            <person name="Guillou S."/>
            <person name="Cros-Aarteil S."/>
            <person name="Calhoun S."/>
            <person name="Haridas S."/>
            <person name="Kuo A."/>
            <person name="Mondo S."/>
            <person name="Pangilinan J."/>
            <person name="Riley R."/>
            <person name="LaButti K."/>
            <person name="Andreopoulos B."/>
            <person name="Lipzen A."/>
            <person name="Chen C."/>
            <person name="Yan M."/>
            <person name="Daum C."/>
            <person name="Ng V."/>
            <person name="Clum A."/>
            <person name="Steindorff A."/>
            <person name="Ohm R.A."/>
            <person name="Martin F."/>
            <person name="Silar P."/>
            <person name="Natvig D.O."/>
            <person name="Lalanne C."/>
            <person name="Gautier V."/>
            <person name="Ament-Velasquez S.L."/>
            <person name="Kruys A."/>
            <person name="Hutchinson M.I."/>
            <person name="Powell A.J."/>
            <person name="Barry K."/>
            <person name="Miller A.N."/>
            <person name="Grigoriev I.V."/>
            <person name="Debuchy R."/>
            <person name="Gladieux P."/>
            <person name="Hiltunen Thoren M."/>
            <person name="Johannesson H."/>
        </authorList>
    </citation>
    <scope>NUCLEOTIDE SEQUENCE</scope>
    <source>
        <strain evidence="2">CBS 168.71</strain>
    </source>
</reference>
<protein>
    <recommendedName>
        <fullName evidence="4">Elongin-A</fullName>
    </recommendedName>
</protein>
<evidence type="ECO:0008006" key="4">
    <source>
        <dbReference type="Google" id="ProtNLM"/>
    </source>
</evidence>
<evidence type="ECO:0000313" key="2">
    <source>
        <dbReference type="EMBL" id="KAK3300326.1"/>
    </source>
</evidence>
<evidence type="ECO:0000256" key="1">
    <source>
        <dbReference type="SAM" id="MobiDB-lite"/>
    </source>
</evidence>
<dbReference type="Pfam" id="PF06881">
    <property type="entry name" value="Elongin_A"/>
    <property type="match status" value="1"/>
</dbReference>
<organism evidence="2 3">
    <name type="scientific">Chaetomium fimeti</name>
    <dbReference type="NCBI Taxonomy" id="1854472"/>
    <lineage>
        <taxon>Eukaryota</taxon>
        <taxon>Fungi</taxon>
        <taxon>Dikarya</taxon>
        <taxon>Ascomycota</taxon>
        <taxon>Pezizomycotina</taxon>
        <taxon>Sordariomycetes</taxon>
        <taxon>Sordariomycetidae</taxon>
        <taxon>Sordariales</taxon>
        <taxon>Chaetomiaceae</taxon>
        <taxon>Chaetomium</taxon>
    </lineage>
</organism>
<dbReference type="GeneID" id="87835003"/>
<reference evidence="2" key="2">
    <citation type="submission" date="2023-06" db="EMBL/GenBank/DDBJ databases">
        <authorList>
            <consortium name="Lawrence Berkeley National Laboratory"/>
            <person name="Haridas S."/>
            <person name="Hensen N."/>
            <person name="Bonometti L."/>
            <person name="Westerberg I."/>
            <person name="Brannstrom I.O."/>
            <person name="Guillou S."/>
            <person name="Cros-Aarteil S."/>
            <person name="Calhoun S."/>
            <person name="Kuo A."/>
            <person name="Mondo S."/>
            <person name="Pangilinan J."/>
            <person name="Riley R."/>
            <person name="Labutti K."/>
            <person name="Andreopoulos B."/>
            <person name="Lipzen A."/>
            <person name="Chen C."/>
            <person name="Yanf M."/>
            <person name="Daum C."/>
            <person name="Ng V."/>
            <person name="Clum A."/>
            <person name="Steindorff A."/>
            <person name="Ohm R."/>
            <person name="Martin F."/>
            <person name="Silar P."/>
            <person name="Natvig D."/>
            <person name="Lalanne C."/>
            <person name="Gautier V."/>
            <person name="Ament-Velasquez S.L."/>
            <person name="Kruys A."/>
            <person name="Hutchinson M.I."/>
            <person name="Powell A.J."/>
            <person name="Barry K."/>
            <person name="Miller A.N."/>
            <person name="Grigoriev I.V."/>
            <person name="Debuchy R."/>
            <person name="Gladieux P."/>
            <person name="Thoren M.H."/>
            <person name="Johannesson H."/>
        </authorList>
    </citation>
    <scope>NUCLEOTIDE SEQUENCE</scope>
    <source>
        <strain evidence="2">CBS 168.71</strain>
    </source>
</reference>
<dbReference type="GO" id="GO:0070449">
    <property type="term" value="C:elongin complex"/>
    <property type="evidence" value="ECO:0007669"/>
    <property type="project" value="InterPro"/>
</dbReference>
<feature type="compositionally biased region" description="Polar residues" evidence="1">
    <location>
        <begin position="363"/>
        <end position="374"/>
    </location>
</feature>
<dbReference type="PANTHER" id="PTHR47543">
    <property type="entry name" value="OS08G0169600 PROTEIN"/>
    <property type="match status" value="1"/>
</dbReference>
<dbReference type="PANTHER" id="PTHR47543:SF2">
    <property type="entry name" value="RNA POLYMERASE II TRANSCRIPTION FACTOR SIII SUBUNIT A"/>
    <property type="match status" value="1"/>
</dbReference>